<name>A0A6G4TYY9_9ACTN</name>
<dbReference type="InterPro" id="IPR036291">
    <property type="entry name" value="NAD(P)-bd_dom_sf"/>
</dbReference>
<dbReference type="PANTHER" id="PTHR43781:SF1">
    <property type="entry name" value="SACCHAROPINE DEHYDROGENASE"/>
    <property type="match status" value="1"/>
</dbReference>
<sequence>MAPTRRTDMNTQPAEVWILGATGRIGRGVAADLAVRGLAPVLVGRDAERLRKTAADLGLGSGTKVVAADGADRIAAEITRQRPAVVVNTIGDYADTAARIARACMPGGHYLDFANDLYATPRLLDLHDEAAAAGSTLVTGAGFGVLATEAVVAKLCEGLPAPDRVRIDALPSVASEGGVMGAALAASVVDVLATGGRRYANGRLAKARLGAEPQRLALPDGETARSAGGPSGELFAAQRVSGAPNVTATSVLVPAAPAVAAALSLLGKLLSVPALRRLAVRGMARISVKPAPRPRQHSWGHAVAQWSDGTRREGWLRAGEAMDFTVSAAAETAARLARGEGKPGAYTPAAALGPELATAAGGTFILG</sequence>
<keyword evidence="3" id="KW-1185">Reference proteome</keyword>
<feature type="domain" description="Saccharopine dehydrogenase NADP binding" evidence="1">
    <location>
        <begin position="16"/>
        <end position="138"/>
    </location>
</feature>
<accession>A0A6G4TYY9</accession>
<organism evidence="2 3">
    <name type="scientific">Streptomyces coryli</name>
    <dbReference type="NCBI Taxonomy" id="1128680"/>
    <lineage>
        <taxon>Bacteria</taxon>
        <taxon>Bacillati</taxon>
        <taxon>Actinomycetota</taxon>
        <taxon>Actinomycetes</taxon>
        <taxon>Kitasatosporales</taxon>
        <taxon>Streptomycetaceae</taxon>
        <taxon>Streptomyces</taxon>
    </lineage>
</organism>
<evidence type="ECO:0000313" key="3">
    <source>
        <dbReference type="Proteomes" id="UP000481583"/>
    </source>
</evidence>
<reference evidence="2 3" key="1">
    <citation type="submission" date="2020-02" db="EMBL/GenBank/DDBJ databases">
        <title>Whole-genome analyses of novel actinobacteria.</title>
        <authorList>
            <person name="Sahin N."/>
        </authorList>
    </citation>
    <scope>NUCLEOTIDE SEQUENCE [LARGE SCALE GENOMIC DNA]</scope>
    <source>
        <strain evidence="2 3">A7024</strain>
    </source>
</reference>
<dbReference type="SUPFAM" id="SSF51735">
    <property type="entry name" value="NAD(P)-binding Rossmann-fold domains"/>
    <property type="match status" value="1"/>
</dbReference>
<evidence type="ECO:0000259" key="1">
    <source>
        <dbReference type="Pfam" id="PF03435"/>
    </source>
</evidence>
<dbReference type="Proteomes" id="UP000481583">
    <property type="component" value="Unassembled WGS sequence"/>
</dbReference>
<dbReference type="AlphaFoldDB" id="A0A6G4TYY9"/>
<protein>
    <recommendedName>
        <fullName evidence="1">Saccharopine dehydrogenase NADP binding domain-containing protein</fullName>
    </recommendedName>
</protein>
<gene>
    <name evidence="2" type="ORF">G5C51_12235</name>
</gene>
<dbReference type="InterPro" id="IPR005097">
    <property type="entry name" value="Sacchrp_dh_NADP-bd"/>
</dbReference>
<dbReference type="Pfam" id="PF03435">
    <property type="entry name" value="Sacchrp_dh_NADP"/>
    <property type="match status" value="1"/>
</dbReference>
<dbReference type="EMBL" id="JAAKZV010000040">
    <property type="protein sequence ID" value="NGN64666.1"/>
    <property type="molecule type" value="Genomic_DNA"/>
</dbReference>
<dbReference type="PANTHER" id="PTHR43781">
    <property type="entry name" value="SACCHAROPINE DEHYDROGENASE"/>
    <property type="match status" value="1"/>
</dbReference>
<proteinExistence type="predicted"/>
<dbReference type="Gene3D" id="3.40.50.720">
    <property type="entry name" value="NAD(P)-binding Rossmann-like Domain"/>
    <property type="match status" value="1"/>
</dbReference>
<evidence type="ECO:0000313" key="2">
    <source>
        <dbReference type="EMBL" id="NGN64666.1"/>
    </source>
</evidence>
<comment type="caution">
    <text evidence="2">The sequence shown here is derived from an EMBL/GenBank/DDBJ whole genome shotgun (WGS) entry which is preliminary data.</text>
</comment>